<dbReference type="AlphaFoldDB" id="A0A8B4Q8I0"/>
<evidence type="ECO:0000256" key="1">
    <source>
        <dbReference type="SAM" id="Phobius"/>
    </source>
</evidence>
<feature type="transmembrane region" description="Helical" evidence="1">
    <location>
        <begin position="98"/>
        <end position="116"/>
    </location>
</feature>
<evidence type="ECO:0000313" key="6">
    <source>
        <dbReference type="Proteomes" id="UP000294641"/>
    </source>
</evidence>
<dbReference type="SUPFAM" id="SSF56300">
    <property type="entry name" value="Metallo-dependent phosphatases"/>
    <property type="match status" value="1"/>
</dbReference>
<feature type="transmembrane region" description="Helical" evidence="1">
    <location>
        <begin position="33"/>
        <end position="53"/>
    </location>
</feature>
<feature type="transmembrane region" description="Helical" evidence="1">
    <location>
        <begin position="6"/>
        <end position="26"/>
    </location>
</feature>
<keyword evidence="1" id="KW-0472">Membrane</keyword>
<gene>
    <name evidence="4" type="ORF">DFR61_1167</name>
    <name evidence="3" type="ORF">NCTC10597_00204</name>
</gene>
<evidence type="ECO:0000313" key="3">
    <source>
        <dbReference type="EMBL" id="STX08540.1"/>
    </source>
</evidence>
<protein>
    <submittedName>
        <fullName evidence="3">Uncharacterized metallophosphoesterase Cj0846</fullName>
        <ecNumber evidence="3">3.1.-.-</ecNumber>
    </submittedName>
</protein>
<dbReference type="InterPro" id="IPR051158">
    <property type="entry name" value="Metallophosphoesterase_sf"/>
</dbReference>
<reference evidence="4 6" key="2">
    <citation type="submission" date="2019-03" db="EMBL/GenBank/DDBJ databases">
        <title>Genomic Encyclopedia of Type Strains, Phase IV (KMG-IV): sequencing the most valuable type-strain genomes for metagenomic binning, comparative biology and taxonomic classification.</title>
        <authorList>
            <person name="Goeker M."/>
        </authorList>
    </citation>
    <scope>NUCLEOTIDE SEQUENCE [LARGE SCALE GENOMIC DNA]</scope>
    <source>
        <strain evidence="4 6">DSM 20580</strain>
    </source>
</reference>
<feature type="domain" description="Calcineurin-like phosphoesterase" evidence="2">
    <location>
        <begin position="138"/>
        <end position="298"/>
    </location>
</feature>
<dbReference type="EC" id="3.1.-.-" evidence="3"/>
<evidence type="ECO:0000259" key="2">
    <source>
        <dbReference type="Pfam" id="PF00149"/>
    </source>
</evidence>
<dbReference type="PANTHER" id="PTHR31302">
    <property type="entry name" value="TRANSMEMBRANE PROTEIN WITH METALLOPHOSPHOESTERASE DOMAIN-RELATED"/>
    <property type="match status" value="1"/>
</dbReference>
<sequence>MKKLSLFILVFLLYNGVVLYLGWNVYEFLRIDAVEVFSILWLIWAYSLLIGMISRKLSVFQVAGYYWFAFVQYGLMLFPIANLLIWITPANFERAIEWIIFALMIIIFAIGIYRAYSPVTRKLTVEVKNDLKAGEELKVVIGSDFHFGPVMGKGQLEKFVRKSNAENADLVFLAGDLVDDIPYWYMKHQLKDTMRELKSTYGVYGILGNHEYYGKQIPETVYQMEQSNIKMLLDETIEIPGVCMITGREDITNKSRKKLEELKVDNGLPWLIMDHTPTDIDTPAQLAADLQVSGHTHRGQMWPNQLITKRTFPLDYGYVQKGSLHAITTSGFGFWGPPLRTNSRAELWAVTIKFTKA</sequence>
<name>A0A8B4Q8I0_9BACL</name>
<dbReference type="InterPro" id="IPR004843">
    <property type="entry name" value="Calcineurin-like_PHP"/>
</dbReference>
<dbReference type="EMBL" id="UGNP01000001">
    <property type="protein sequence ID" value="STX08540.1"/>
    <property type="molecule type" value="Genomic_DNA"/>
</dbReference>
<proteinExistence type="predicted"/>
<dbReference type="RefSeq" id="WP_240605527.1">
    <property type="nucleotide sequence ID" value="NZ_BJUE01000009.1"/>
</dbReference>
<keyword evidence="1" id="KW-1133">Transmembrane helix</keyword>
<reference evidence="3 5" key="1">
    <citation type="submission" date="2018-06" db="EMBL/GenBank/DDBJ databases">
        <authorList>
            <consortium name="Pathogen Informatics"/>
            <person name="Doyle S."/>
        </authorList>
    </citation>
    <scope>NUCLEOTIDE SEQUENCE [LARGE SCALE GENOMIC DNA]</scope>
    <source>
        <strain evidence="3 5">NCTC10597</strain>
    </source>
</reference>
<dbReference type="PANTHER" id="PTHR31302:SF0">
    <property type="entry name" value="TRANSMEMBRANE PROTEIN WITH METALLOPHOSPHOESTERASE DOMAIN"/>
    <property type="match status" value="1"/>
</dbReference>
<dbReference type="Pfam" id="PF00149">
    <property type="entry name" value="Metallophos"/>
    <property type="match status" value="1"/>
</dbReference>
<evidence type="ECO:0000313" key="5">
    <source>
        <dbReference type="Proteomes" id="UP000254330"/>
    </source>
</evidence>
<accession>A0A8B4Q8I0</accession>
<keyword evidence="1" id="KW-0812">Transmembrane</keyword>
<keyword evidence="3" id="KW-0378">Hydrolase</keyword>
<dbReference type="EMBL" id="SNZG01000016">
    <property type="protein sequence ID" value="TDR38450.1"/>
    <property type="molecule type" value="Genomic_DNA"/>
</dbReference>
<dbReference type="InterPro" id="IPR029052">
    <property type="entry name" value="Metallo-depent_PP-like"/>
</dbReference>
<dbReference type="GO" id="GO:0016787">
    <property type="term" value="F:hydrolase activity"/>
    <property type="evidence" value="ECO:0007669"/>
    <property type="project" value="UniProtKB-KW"/>
</dbReference>
<dbReference type="Proteomes" id="UP000254330">
    <property type="component" value="Unassembled WGS sequence"/>
</dbReference>
<organism evidence="3 5">
    <name type="scientific">Kurthia zopfii</name>
    <dbReference type="NCBI Taxonomy" id="1650"/>
    <lineage>
        <taxon>Bacteria</taxon>
        <taxon>Bacillati</taxon>
        <taxon>Bacillota</taxon>
        <taxon>Bacilli</taxon>
        <taxon>Bacillales</taxon>
        <taxon>Caryophanaceae</taxon>
        <taxon>Kurthia</taxon>
    </lineage>
</organism>
<comment type="caution">
    <text evidence="3">The sequence shown here is derived from an EMBL/GenBank/DDBJ whole genome shotgun (WGS) entry which is preliminary data.</text>
</comment>
<dbReference type="Gene3D" id="3.60.21.10">
    <property type="match status" value="1"/>
</dbReference>
<feature type="transmembrane region" description="Helical" evidence="1">
    <location>
        <begin position="65"/>
        <end position="86"/>
    </location>
</feature>
<keyword evidence="6" id="KW-1185">Reference proteome</keyword>
<evidence type="ECO:0000313" key="4">
    <source>
        <dbReference type="EMBL" id="TDR38450.1"/>
    </source>
</evidence>
<dbReference type="Proteomes" id="UP000294641">
    <property type="component" value="Unassembled WGS sequence"/>
</dbReference>